<protein>
    <submittedName>
        <fullName evidence="4">Tyrosinase</fullName>
    </submittedName>
</protein>
<dbReference type="GO" id="GO:0016491">
    <property type="term" value="F:oxidoreductase activity"/>
    <property type="evidence" value="ECO:0007669"/>
    <property type="project" value="InterPro"/>
</dbReference>
<feature type="domain" description="Tyrosinase copper-binding" evidence="3">
    <location>
        <begin position="122"/>
        <end position="306"/>
    </location>
</feature>
<dbReference type="InterPro" id="IPR008922">
    <property type="entry name" value="Di-copper_centre_dom_sf"/>
</dbReference>
<keyword evidence="1" id="KW-0479">Metal-binding</keyword>
<dbReference type="GO" id="GO:0046872">
    <property type="term" value="F:metal ion binding"/>
    <property type="evidence" value="ECO:0007669"/>
    <property type="project" value="UniProtKB-KW"/>
</dbReference>
<dbReference type="Proteomes" id="UP000002630">
    <property type="component" value="Unassembled WGS sequence"/>
</dbReference>
<dbReference type="SUPFAM" id="SSF48056">
    <property type="entry name" value="Di-copper centre-containing domain"/>
    <property type="match status" value="1"/>
</dbReference>
<name>D7G3A2_ECTSI</name>
<gene>
    <name evidence="4" type="ORF">Esi_0500_0007</name>
</gene>
<dbReference type="OrthoDB" id="185207at2759"/>
<keyword evidence="5" id="KW-1185">Reference proteome</keyword>
<dbReference type="AlphaFoldDB" id="D7G3A2"/>
<dbReference type="Pfam" id="PF00264">
    <property type="entry name" value="Tyrosinase"/>
    <property type="match status" value="1"/>
</dbReference>
<keyword evidence="2" id="KW-0186">Copper</keyword>
<dbReference type="PANTHER" id="PTHR11474">
    <property type="entry name" value="TYROSINASE FAMILY MEMBER"/>
    <property type="match status" value="1"/>
</dbReference>
<evidence type="ECO:0000313" key="5">
    <source>
        <dbReference type="Proteomes" id="UP000002630"/>
    </source>
</evidence>
<evidence type="ECO:0000256" key="2">
    <source>
        <dbReference type="ARBA" id="ARBA00023008"/>
    </source>
</evidence>
<sequence length="623" mass="71283">MVYSWTVRPVTEVEEQDETPAEYGGPSVDVVFERAPKYQVVLEERASGTGGGDTGEEAPLIRSSDVEVFSKYVRREIRSLFDDERDQMFDAMKVLWDVDIDEGKVLYGPDYLDVWTIDQFHQIGASDLECDHLHDGIGFGITHSMVTMMFENSLQLVNPMLSLPYWDFTIEGAVIDREFGGDYTRLTEASPLWTADWFGGVDKKDYQVKDGRWGSVPVPIVDEDERNFLGADVYGRMRSPWNVNSRPYLTRGLGEMCGLDSTEFYSWPGCSSHYDLQDKFNSYYGYTWWSQYGPHGPVHVWVGGNVDCKKNLDKVMAIVGEEYRLSMSGYLFVKRKDMFRDAVFKCRGFADFSVSEEDIMTSGQCGCLDYDLHEGDDYKKVWTAFTSFYTFDQEFTEEEMRILAMQWCNGEVGMGESSQSSSPLDPTFWSMHPTMERLLVFKLLAGTFTDYSWPDEVGTWVGMDGVEYDVIISTRSDTCNGHRGSDIFPYDIMTDVITPQFTFYGKKAPNTMKNRMLIKLFDPSENALPFIYDNFEWSHCSEMGYDFSDFFDTSTMKSGPKGTAASDEEKSESTRVEGFGLFKQGDIHLQPGFDPPVAVKKILVEREERAKQQQQQQEETKHV</sequence>
<proteinExistence type="predicted"/>
<accession>D7G3A2</accession>
<dbReference type="EMBL" id="FN649760">
    <property type="protein sequence ID" value="CBJ33496.1"/>
    <property type="molecule type" value="Genomic_DNA"/>
</dbReference>
<dbReference type="PANTHER" id="PTHR11474:SF76">
    <property type="entry name" value="SHKT DOMAIN-CONTAINING PROTEIN"/>
    <property type="match status" value="1"/>
</dbReference>
<evidence type="ECO:0000259" key="3">
    <source>
        <dbReference type="Pfam" id="PF00264"/>
    </source>
</evidence>
<dbReference type="InParanoid" id="D7G3A2"/>
<reference evidence="4 5" key="1">
    <citation type="journal article" date="2010" name="Nature">
        <title>The Ectocarpus genome and the independent evolution of multicellularity in brown algae.</title>
        <authorList>
            <person name="Cock J.M."/>
            <person name="Sterck L."/>
            <person name="Rouze P."/>
            <person name="Scornet D."/>
            <person name="Allen A.E."/>
            <person name="Amoutzias G."/>
            <person name="Anthouard V."/>
            <person name="Artiguenave F."/>
            <person name="Aury J.M."/>
            <person name="Badger J.H."/>
            <person name="Beszteri B."/>
            <person name="Billiau K."/>
            <person name="Bonnet E."/>
            <person name="Bothwell J.H."/>
            <person name="Bowler C."/>
            <person name="Boyen C."/>
            <person name="Brownlee C."/>
            <person name="Carrano C.J."/>
            <person name="Charrier B."/>
            <person name="Cho G.Y."/>
            <person name="Coelho S.M."/>
            <person name="Collen J."/>
            <person name="Corre E."/>
            <person name="Da Silva C."/>
            <person name="Delage L."/>
            <person name="Delaroque N."/>
            <person name="Dittami S.M."/>
            <person name="Doulbeau S."/>
            <person name="Elias M."/>
            <person name="Farnham G."/>
            <person name="Gachon C.M."/>
            <person name="Gschloessl B."/>
            <person name="Heesch S."/>
            <person name="Jabbari K."/>
            <person name="Jubin C."/>
            <person name="Kawai H."/>
            <person name="Kimura K."/>
            <person name="Kloareg B."/>
            <person name="Kupper F.C."/>
            <person name="Lang D."/>
            <person name="Le Bail A."/>
            <person name="Leblanc C."/>
            <person name="Lerouge P."/>
            <person name="Lohr M."/>
            <person name="Lopez P.J."/>
            <person name="Martens C."/>
            <person name="Maumus F."/>
            <person name="Michel G."/>
            <person name="Miranda-Saavedra D."/>
            <person name="Morales J."/>
            <person name="Moreau H."/>
            <person name="Motomura T."/>
            <person name="Nagasato C."/>
            <person name="Napoli C.A."/>
            <person name="Nelson D.R."/>
            <person name="Nyvall-Collen P."/>
            <person name="Peters A.F."/>
            <person name="Pommier C."/>
            <person name="Potin P."/>
            <person name="Poulain J."/>
            <person name="Quesneville H."/>
            <person name="Read B."/>
            <person name="Rensing S.A."/>
            <person name="Ritter A."/>
            <person name="Rousvoal S."/>
            <person name="Samanta M."/>
            <person name="Samson G."/>
            <person name="Schroeder D.C."/>
            <person name="Segurens B."/>
            <person name="Strittmatter M."/>
            <person name="Tonon T."/>
            <person name="Tregear J.W."/>
            <person name="Valentin K."/>
            <person name="von Dassow P."/>
            <person name="Yamagishi T."/>
            <person name="Van de Peer Y."/>
            <person name="Wincker P."/>
        </authorList>
    </citation>
    <scope>NUCLEOTIDE SEQUENCE [LARGE SCALE GENOMIC DNA]</scope>
    <source>
        <strain evidence="5">Ec32 / CCAP1310/4</strain>
    </source>
</reference>
<dbReference type="InterPro" id="IPR002227">
    <property type="entry name" value="Tyrosinase_Cu-bd"/>
</dbReference>
<dbReference type="Gene3D" id="1.10.1280.10">
    <property type="entry name" value="Di-copper center containing domain from catechol oxidase"/>
    <property type="match status" value="1"/>
</dbReference>
<evidence type="ECO:0000313" key="4">
    <source>
        <dbReference type="EMBL" id="CBJ33496.1"/>
    </source>
</evidence>
<evidence type="ECO:0000256" key="1">
    <source>
        <dbReference type="ARBA" id="ARBA00022723"/>
    </source>
</evidence>
<organism evidence="4 5">
    <name type="scientific">Ectocarpus siliculosus</name>
    <name type="common">Brown alga</name>
    <name type="synonym">Conferva siliculosa</name>
    <dbReference type="NCBI Taxonomy" id="2880"/>
    <lineage>
        <taxon>Eukaryota</taxon>
        <taxon>Sar</taxon>
        <taxon>Stramenopiles</taxon>
        <taxon>Ochrophyta</taxon>
        <taxon>PX clade</taxon>
        <taxon>Phaeophyceae</taxon>
        <taxon>Ectocarpales</taxon>
        <taxon>Ectocarpaceae</taxon>
        <taxon>Ectocarpus</taxon>
    </lineage>
</organism>
<dbReference type="InterPro" id="IPR050316">
    <property type="entry name" value="Tyrosinase/Hemocyanin"/>
</dbReference>